<sequence length="262" mass="29043">MEASLMIVIKQKIGNFITASASKIIKRSCSVIFATIGIRILNSQLWEGRMSKLALYRETDLHLIKSLMGILKPLLLDSGNGVNAYGGNNHGNGDFTPKRHNGVGIEDKGRNMEKELGTILEELPISLSLIPPLMCYEVSFMKLKFFLGSYLPHVSIYGDLCAISFGRGLFLVVPYVSKYLSSHAFLEDLLLHSGSMFDPSFHDFGVLNNASIESTVVGIRLDGASFDMQHDKCLGKLVKNVDYVSSFLDTFVENYNDFVSLN</sequence>
<dbReference type="EMBL" id="CM044701">
    <property type="protein sequence ID" value="KAI5680980.1"/>
    <property type="molecule type" value="Genomic_DNA"/>
</dbReference>
<accession>A0ACC0C7W7</accession>
<protein>
    <submittedName>
        <fullName evidence="1">Uncharacterized protein</fullName>
    </submittedName>
</protein>
<gene>
    <name evidence="1" type="ORF">M9H77_02207</name>
</gene>
<keyword evidence="2" id="KW-1185">Reference proteome</keyword>
<reference evidence="2" key="1">
    <citation type="journal article" date="2023" name="Nat. Plants">
        <title>Single-cell RNA sequencing provides a high-resolution roadmap for understanding the multicellular compartmentation of specialized metabolism.</title>
        <authorList>
            <person name="Sun S."/>
            <person name="Shen X."/>
            <person name="Li Y."/>
            <person name="Li Y."/>
            <person name="Wang S."/>
            <person name="Li R."/>
            <person name="Zhang H."/>
            <person name="Shen G."/>
            <person name="Guo B."/>
            <person name="Wei J."/>
            <person name="Xu J."/>
            <person name="St-Pierre B."/>
            <person name="Chen S."/>
            <person name="Sun C."/>
        </authorList>
    </citation>
    <scope>NUCLEOTIDE SEQUENCE [LARGE SCALE GENOMIC DNA]</scope>
</reference>
<proteinExistence type="predicted"/>
<evidence type="ECO:0000313" key="1">
    <source>
        <dbReference type="EMBL" id="KAI5680980.1"/>
    </source>
</evidence>
<name>A0ACC0C7W7_CATRO</name>
<evidence type="ECO:0000313" key="2">
    <source>
        <dbReference type="Proteomes" id="UP001060085"/>
    </source>
</evidence>
<comment type="caution">
    <text evidence="1">The sequence shown here is derived from an EMBL/GenBank/DDBJ whole genome shotgun (WGS) entry which is preliminary data.</text>
</comment>
<organism evidence="1 2">
    <name type="scientific">Catharanthus roseus</name>
    <name type="common">Madagascar periwinkle</name>
    <name type="synonym">Vinca rosea</name>
    <dbReference type="NCBI Taxonomy" id="4058"/>
    <lineage>
        <taxon>Eukaryota</taxon>
        <taxon>Viridiplantae</taxon>
        <taxon>Streptophyta</taxon>
        <taxon>Embryophyta</taxon>
        <taxon>Tracheophyta</taxon>
        <taxon>Spermatophyta</taxon>
        <taxon>Magnoliopsida</taxon>
        <taxon>eudicotyledons</taxon>
        <taxon>Gunneridae</taxon>
        <taxon>Pentapetalae</taxon>
        <taxon>asterids</taxon>
        <taxon>lamiids</taxon>
        <taxon>Gentianales</taxon>
        <taxon>Apocynaceae</taxon>
        <taxon>Rauvolfioideae</taxon>
        <taxon>Vinceae</taxon>
        <taxon>Catharanthinae</taxon>
        <taxon>Catharanthus</taxon>
    </lineage>
</organism>
<dbReference type="Proteomes" id="UP001060085">
    <property type="component" value="Linkage Group LG01"/>
</dbReference>